<gene>
    <name evidence="2" type="ORF">MNOR_LOCUS20615</name>
</gene>
<feature type="non-terminal residue" evidence="2">
    <location>
        <position position="199"/>
    </location>
</feature>
<protein>
    <submittedName>
        <fullName evidence="2">Uncharacterized protein</fullName>
    </submittedName>
</protein>
<feature type="compositionally biased region" description="Basic and acidic residues" evidence="1">
    <location>
        <begin position="106"/>
        <end position="122"/>
    </location>
</feature>
<sequence>QVKKNTISRQNKRTVEDSTHDILSSTPNGSKITNKNSHNFTSISHISNIAPQHKKRIKRKRIKRRPENSSTDEDLSRYNSQRIENIPFRNASTKVVKKMKTNSLRNIEKENKKQGNKEKEAPSESSKSRISTHAEPTQSSIHRKLLTEKIQKQQDNNIFPYVPVGTKGFSHNCGIKIQQDLGKLKLDPKAASVEAKYLS</sequence>
<name>A0AAV2R419_MEGNR</name>
<reference evidence="2 3" key="1">
    <citation type="submission" date="2024-05" db="EMBL/GenBank/DDBJ databases">
        <authorList>
            <person name="Wallberg A."/>
        </authorList>
    </citation>
    <scope>NUCLEOTIDE SEQUENCE [LARGE SCALE GENOMIC DNA]</scope>
</reference>
<feature type="compositionally biased region" description="Polar residues" evidence="1">
    <location>
        <begin position="21"/>
        <end position="50"/>
    </location>
</feature>
<keyword evidence="3" id="KW-1185">Reference proteome</keyword>
<dbReference type="Proteomes" id="UP001497623">
    <property type="component" value="Unassembled WGS sequence"/>
</dbReference>
<feature type="compositionally biased region" description="Polar residues" evidence="1">
    <location>
        <begin position="129"/>
        <end position="140"/>
    </location>
</feature>
<accession>A0AAV2R419</accession>
<comment type="caution">
    <text evidence="2">The sequence shown here is derived from an EMBL/GenBank/DDBJ whole genome shotgun (WGS) entry which is preliminary data.</text>
</comment>
<organism evidence="2 3">
    <name type="scientific">Meganyctiphanes norvegica</name>
    <name type="common">Northern krill</name>
    <name type="synonym">Thysanopoda norvegica</name>
    <dbReference type="NCBI Taxonomy" id="48144"/>
    <lineage>
        <taxon>Eukaryota</taxon>
        <taxon>Metazoa</taxon>
        <taxon>Ecdysozoa</taxon>
        <taxon>Arthropoda</taxon>
        <taxon>Crustacea</taxon>
        <taxon>Multicrustacea</taxon>
        <taxon>Malacostraca</taxon>
        <taxon>Eumalacostraca</taxon>
        <taxon>Eucarida</taxon>
        <taxon>Euphausiacea</taxon>
        <taxon>Euphausiidae</taxon>
        <taxon>Meganyctiphanes</taxon>
    </lineage>
</organism>
<evidence type="ECO:0000313" key="2">
    <source>
        <dbReference type="EMBL" id="CAL4115237.1"/>
    </source>
</evidence>
<proteinExistence type="predicted"/>
<feature type="non-terminal residue" evidence="2">
    <location>
        <position position="1"/>
    </location>
</feature>
<feature type="compositionally biased region" description="Basic residues" evidence="1">
    <location>
        <begin position="52"/>
        <end position="64"/>
    </location>
</feature>
<feature type="region of interest" description="Disordered" evidence="1">
    <location>
        <begin position="1"/>
        <end position="141"/>
    </location>
</feature>
<evidence type="ECO:0000313" key="3">
    <source>
        <dbReference type="Proteomes" id="UP001497623"/>
    </source>
</evidence>
<dbReference type="AlphaFoldDB" id="A0AAV2R419"/>
<evidence type="ECO:0000256" key="1">
    <source>
        <dbReference type="SAM" id="MobiDB-lite"/>
    </source>
</evidence>
<dbReference type="EMBL" id="CAXKWB010016052">
    <property type="protein sequence ID" value="CAL4115237.1"/>
    <property type="molecule type" value="Genomic_DNA"/>
</dbReference>